<dbReference type="EMBL" id="JZEE01000332">
    <property type="protein sequence ID" value="KJK65866.1"/>
    <property type="molecule type" value="Genomic_DNA"/>
</dbReference>
<comment type="subcellular location">
    <subcellularLocation>
        <location evidence="1">Nucleus</location>
    </subcellularLocation>
</comment>
<evidence type="ECO:0000256" key="2">
    <source>
        <dbReference type="ARBA" id="ARBA00023015"/>
    </source>
</evidence>
<feature type="domain" description="Xylanolytic transcriptional activator regulatory" evidence="6">
    <location>
        <begin position="215"/>
        <end position="391"/>
    </location>
</feature>
<keyword evidence="5" id="KW-0732">Signal</keyword>
<keyword evidence="4" id="KW-0539">Nucleus</keyword>
<dbReference type="CDD" id="cd12148">
    <property type="entry name" value="fungal_TF_MHR"/>
    <property type="match status" value="1"/>
</dbReference>
<dbReference type="GO" id="GO:0005634">
    <property type="term" value="C:nucleus"/>
    <property type="evidence" value="ECO:0007669"/>
    <property type="project" value="UniProtKB-SubCell"/>
</dbReference>
<evidence type="ECO:0000256" key="3">
    <source>
        <dbReference type="ARBA" id="ARBA00023163"/>
    </source>
</evidence>
<evidence type="ECO:0000259" key="6">
    <source>
        <dbReference type="Pfam" id="PF04082"/>
    </source>
</evidence>
<dbReference type="PANTHER" id="PTHR31001">
    <property type="entry name" value="UNCHARACTERIZED TRANSCRIPTIONAL REGULATORY PROTEIN"/>
    <property type="match status" value="1"/>
</dbReference>
<dbReference type="InterPro" id="IPR007219">
    <property type="entry name" value="XnlR_reg_dom"/>
</dbReference>
<dbReference type="GO" id="GO:0003677">
    <property type="term" value="F:DNA binding"/>
    <property type="evidence" value="ECO:0007669"/>
    <property type="project" value="InterPro"/>
</dbReference>
<dbReference type="AlphaFoldDB" id="A0A0F0IF89"/>
<evidence type="ECO:0000313" key="8">
    <source>
        <dbReference type="Proteomes" id="UP000033540"/>
    </source>
</evidence>
<proteinExistence type="predicted"/>
<dbReference type="Pfam" id="PF04082">
    <property type="entry name" value="Fungal_trans"/>
    <property type="match status" value="1"/>
</dbReference>
<feature type="chain" id="PRO_5002443172" evidence="5">
    <location>
        <begin position="20"/>
        <end position="616"/>
    </location>
</feature>
<organism evidence="7 8">
    <name type="scientific">Aspergillus parasiticus (strain ATCC 56775 / NRRL 5862 / SRRC 143 / SU-1)</name>
    <dbReference type="NCBI Taxonomy" id="1403190"/>
    <lineage>
        <taxon>Eukaryota</taxon>
        <taxon>Fungi</taxon>
        <taxon>Dikarya</taxon>
        <taxon>Ascomycota</taxon>
        <taxon>Pezizomycotina</taxon>
        <taxon>Eurotiomycetes</taxon>
        <taxon>Eurotiomycetidae</taxon>
        <taxon>Eurotiales</taxon>
        <taxon>Aspergillaceae</taxon>
        <taxon>Aspergillus</taxon>
        <taxon>Aspergillus subgen. Circumdati</taxon>
    </lineage>
</organism>
<name>A0A0F0IF89_ASPPU</name>
<keyword evidence="3" id="KW-0804">Transcription</keyword>
<reference evidence="7 8" key="1">
    <citation type="submission" date="2015-02" db="EMBL/GenBank/DDBJ databases">
        <title>Draft genome sequence of Aspergillus parasiticus SU-1.</title>
        <authorList>
            <person name="Yu J."/>
            <person name="Fedorova N."/>
            <person name="Yin Y."/>
            <person name="Losada L."/>
            <person name="Zafar N."/>
            <person name="Taujale R."/>
            <person name="Ehrlich K.C."/>
            <person name="Bhatnagar D."/>
            <person name="Cleveland T.E."/>
            <person name="Bennett J.W."/>
            <person name="Nierman W.C."/>
        </authorList>
    </citation>
    <scope>NUCLEOTIDE SEQUENCE [LARGE SCALE GENOMIC DNA]</scope>
    <source>
        <strain evidence="8">ATCC 56775 / NRRL 5862 / SRRC 143 / SU-1</strain>
    </source>
</reference>
<evidence type="ECO:0000313" key="7">
    <source>
        <dbReference type="EMBL" id="KJK65866.1"/>
    </source>
</evidence>
<feature type="signal peptide" evidence="5">
    <location>
        <begin position="1"/>
        <end position="19"/>
    </location>
</feature>
<dbReference type="InterPro" id="IPR050613">
    <property type="entry name" value="Sec_Metabolite_Reg"/>
</dbReference>
<dbReference type="GO" id="GO:0008270">
    <property type="term" value="F:zinc ion binding"/>
    <property type="evidence" value="ECO:0007669"/>
    <property type="project" value="InterPro"/>
</dbReference>
<dbReference type="GO" id="GO:0006351">
    <property type="term" value="P:DNA-templated transcription"/>
    <property type="evidence" value="ECO:0007669"/>
    <property type="project" value="InterPro"/>
</dbReference>
<keyword evidence="2" id="KW-0805">Transcription regulation</keyword>
<sequence>MKFQVLGMSLFCAATLAAALPVEPSKEFATPACIPAEYAEFLLPGAPKDLLCKGKAQPEKRDGEPSQEECYEALVDYRSGNASEEEVGPLLDDCVAAYGPPPPENLKRQAKEPSILSGTVGSDSHHGGDRVIRLNQQGHLNTTSESQARYYSSSSWVVDVDGPNACRSSVGSGIGSCAKLEERSAPPTLQGGLEFPDGQAHLFVQLTEVDRLIHWYSKYCHLWYPIVDIPELIISLENLRHNFSSPVGSLALIAAVCFAAACSSNASGDLKSLSPISTSSAWKDLAEQLLSSNGYPRQPNLNTVRAAFLLALPSVADGRTHPDPGPVCVLLRAAQSLGLHRDPSSFNLPPREMDFRRVLWWCIHSLDVCYSVAHALPPLIHATATDVQIMEQNGMPERKLIGTLVRVNSLISTIFQTVYGIRQPTSKDIQVLDEKATKICTDEISSRTSPEMTAAEKFITMSQRMCCYKMLFILHQPYLRSTQWPQTSRQKALAACQNYINDYLLGIADPELAPYRWILGHFDVTHACAIVLQDMIQHPGSVESIGMRSLAETCFFTFSSDSHSDWAKLEALGSKAWAANGWPCPFQQDLSSLGADASLSDWDPLFASFIWENMLL</sequence>
<evidence type="ECO:0000256" key="5">
    <source>
        <dbReference type="SAM" id="SignalP"/>
    </source>
</evidence>
<evidence type="ECO:0000256" key="1">
    <source>
        <dbReference type="ARBA" id="ARBA00004123"/>
    </source>
</evidence>
<protein>
    <submittedName>
        <fullName evidence="7">Fungal transcription factor regulatory middle homology region</fullName>
    </submittedName>
</protein>
<comment type="caution">
    <text evidence="7">The sequence shown here is derived from an EMBL/GenBank/DDBJ whole genome shotgun (WGS) entry which is preliminary data.</text>
</comment>
<evidence type="ECO:0000256" key="4">
    <source>
        <dbReference type="ARBA" id="ARBA00023242"/>
    </source>
</evidence>
<dbReference type="OrthoDB" id="762982at2759"/>
<dbReference type="Proteomes" id="UP000033540">
    <property type="component" value="Unassembled WGS sequence"/>
</dbReference>
<dbReference type="STRING" id="1403190.A0A0F0IF89"/>
<accession>A0A0F0IF89</accession>
<dbReference type="PANTHER" id="PTHR31001:SF40">
    <property type="entry name" value="ZN(II)2CYS6 TRANSCRIPTION FACTOR (EUROFUNG)"/>
    <property type="match status" value="1"/>
</dbReference>
<gene>
    <name evidence="7" type="ORF">P875_00022042</name>
</gene>